<comment type="similarity">
    <text evidence="2 9">Belongs to the Mediator complex subunit 13 family.</text>
</comment>
<evidence type="ECO:0000256" key="10">
    <source>
        <dbReference type="SAM" id="MobiDB-lite"/>
    </source>
</evidence>
<reference evidence="14" key="1">
    <citation type="submission" date="2023-06" db="EMBL/GenBank/DDBJ databases">
        <title>Genomic analysis of the entomopathogenic nematode Steinernema hermaphroditum.</title>
        <authorList>
            <person name="Schwarz E.M."/>
            <person name="Heppert J.K."/>
            <person name="Baniya A."/>
            <person name="Schwartz H.T."/>
            <person name="Tan C.-H."/>
            <person name="Antoshechkin I."/>
            <person name="Sternberg P.W."/>
            <person name="Goodrich-Blair H."/>
            <person name="Dillman A.R."/>
        </authorList>
    </citation>
    <scope>NUCLEOTIDE SEQUENCE</scope>
    <source>
        <strain evidence="14">PS9179</strain>
        <tissue evidence="14">Whole animal</tissue>
    </source>
</reference>
<keyword evidence="8 9" id="KW-0539">Nucleus</keyword>
<comment type="subunit">
    <text evidence="9">Component of the Mediator complex.</text>
</comment>
<comment type="caution">
    <text evidence="14">The sequence shown here is derived from an EMBL/GenBank/DDBJ whole genome shotgun (WGS) entry which is preliminary data.</text>
</comment>
<dbReference type="Proteomes" id="UP001175271">
    <property type="component" value="Unassembled WGS sequence"/>
</dbReference>
<gene>
    <name evidence="14" type="ORF">QR680_015066</name>
</gene>
<feature type="compositionally biased region" description="Low complexity" evidence="10">
    <location>
        <begin position="1354"/>
        <end position="1381"/>
    </location>
</feature>
<keyword evidence="7 9" id="KW-0804">Transcription</keyword>
<dbReference type="InterPro" id="IPR021643">
    <property type="entry name" value="Mediator_Med13_N"/>
</dbReference>
<accession>A0AA39M540</accession>
<keyword evidence="6 9" id="KW-0010">Activator</keyword>
<evidence type="ECO:0000256" key="1">
    <source>
        <dbReference type="ARBA" id="ARBA00004123"/>
    </source>
</evidence>
<evidence type="ECO:0000256" key="2">
    <source>
        <dbReference type="ARBA" id="ARBA00009354"/>
    </source>
</evidence>
<dbReference type="GO" id="GO:0003713">
    <property type="term" value="F:transcription coactivator activity"/>
    <property type="evidence" value="ECO:0007669"/>
    <property type="project" value="TreeGrafter"/>
</dbReference>
<evidence type="ECO:0000256" key="8">
    <source>
        <dbReference type="ARBA" id="ARBA00023242"/>
    </source>
</evidence>
<proteinExistence type="inferred from homology"/>
<evidence type="ECO:0000259" key="13">
    <source>
        <dbReference type="Pfam" id="PF18296"/>
    </source>
</evidence>
<feature type="domain" description="MID" evidence="13">
    <location>
        <begin position="1259"/>
        <end position="1515"/>
    </location>
</feature>
<dbReference type="PANTHER" id="PTHR48249:SF3">
    <property type="entry name" value="MEDIATOR OF RNA POLYMERASE II TRANSCRIPTION SUBUNIT 13"/>
    <property type="match status" value="1"/>
</dbReference>
<dbReference type="Pfam" id="PF11597">
    <property type="entry name" value="Med13_N"/>
    <property type="match status" value="1"/>
</dbReference>
<evidence type="ECO:0000256" key="4">
    <source>
        <dbReference type="ARBA" id="ARBA00022491"/>
    </source>
</evidence>
<dbReference type="InterPro" id="IPR051139">
    <property type="entry name" value="Mediator_complx_sub13"/>
</dbReference>
<feature type="compositionally biased region" description="Pro residues" evidence="10">
    <location>
        <begin position="607"/>
        <end position="618"/>
    </location>
</feature>
<evidence type="ECO:0000256" key="7">
    <source>
        <dbReference type="ARBA" id="ARBA00023163"/>
    </source>
</evidence>
<keyword evidence="5 9" id="KW-0805">Transcription regulation</keyword>
<dbReference type="Pfam" id="PF18296">
    <property type="entry name" value="MID_MedPIWI"/>
    <property type="match status" value="1"/>
</dbReference>
<evidence type="ECO:0000313" key="14">
    <source>
        <dbReference type="EMBL" id="KAK0421113.1"/>
    </source>
</evidence>
<comment type="subcellular location">
    <subcellularLocation>
        <location evidence="1 9">Nucleus</location>
    </subcellularLocation>
</comment>
<feature type="domain" description="Mediator complex subunit Med13 C-terminal" evidence="11">
    <location>
        <begin position="1556"/>
        <end position="1921"/>
    </location>
</feature>
<name>A0AA39M540_9BILA</name>
<evidence type="ECO:0000256" key="5">
    <source>
        <dbReference type="ARBA" id="ARBA00023015"/>
    </source>
</evidence>
<evidence type="ECO:0000256" key="9">
    <source>
        <dbReference type="RuleBase" id="RU364134"/>
    </source>
</evidence>
<protein>
    <recommendedName>
        <fullName evidence="3 9">Mediator of RNA polymerase II transcription subunit 13</fullName>
    </recommendedName>
</protein>
<dbReference type="InterPro" id="IPR009401">
    <property type="entry name" value="Med13_C"/>
</dbReference>
<keyword evidence="4 9" id="KW-0678">Repressor</keyword>
<evidence type="ECO:0000256" key="3">
    <source>
        <dbReference type="ARBA" id="ARBA00019618"/>
    </source>
</evidence>
<dbReference type="GO" id="GO:0016592">
    <property type="term" value="C:mediator complex"/>
    <property type="evidence" value="ECO:0007669"/>
    <property type="project" value="InterPro"/>
</dbReference>
<dbReference type="GO" id="GO:0045944">
    <property type="term" value="P:positive regulation of transcription by RNA polymerase II"/>
    <property type="evidence" value="ECO:0007669"/>
    <property type="project" value="TreeGrafter"/>
</dbReference>
<dbReference type="EMBL" id="JAUCMV010000002">
    <property type="protein sequence ID" value="KAK0421113.1"/>
    <property type="molecule type" value="Genomic_DNA"/>
</dbReference>
<evidence type="ECO:0000256" key="6">
    <source>
        <dbReference type="ARBA" id="ARBA00023159"/>
    </source>
</evidence>
<sequence length="1935" mass="217014">MSAMTNDGVHLEDCQTNVFALTELTGLKWRFYVTPPDFTSSQSADPFDPIDQAYGRCLNKGHLCTWRRNGSKKELWVFWYQDADFDSIKELTKALTESSDTNADVIPYETRVIFFKALHAKMEVALRRSGYVNFGKWFANPVELPFLGHRELIAEHMTTFNFHFMVYGENTVAAIMSVQRQRPLSWLTKAHFNKEKQEVILGPWGMKGTLIGKATEPFDKQFEDWQNGFGHLPEVEGLPKMVIVDINGVKTLYPTVFVCVVLDDNLLMKDMEKHYDEEANVRRHLSEWHKVSLISFEEASVVQGNAENEPDMDLRINCSQPGSNCPCEMCRNQREFESKYDLTPAALEPTCSNTPDGFLFQSEQEASTHEPASQDFEDELKAIEEELRAAGGSWHMADNFDGIAIKGLDKVNRDVLAKLNDSDLPEVKKADQTPSPFVDLFESEPPKNNEKKMVVPLKENDGPKLYRTAQEIIDNSEDLLIKRSGEMPSTADPLKLNNNNKAKNPKRKVLRFPMIVTSNMDDMTSDDKTLTLMRVGTDDLSIDMSPASLDDTSEPAYRHELVASGPSTSAAQPPTEAHPPRLFPEVPALLSPPVSNEHCEPDVGPANKPPKGPPPPNPITMNALKVRGLAYNIQSSNLRAVFRMNNRYYRADIKRMKTAKQTLEFNNLTDKYLKNLTYAPKSAKVENPLAVDFRKLTTKLESAKKVLPEKELQWYEKEFQLKPAIPRYPQMNRFNQPNRPHHFHPYFNNQRMLGPGQMMPGSMGPLAGPMGSMGPGSMGPGSMGPGPMGPGSMGPAAMGPHGQLNPMMRPHMYHLMQQNNPAQPGGMMPPHWNQLRQAPYMNSPTYNMGAMGQAPNPTTFSPSYGNFPNRPNNYMATPPHRAALPSPSPGPTAIGTPATPGSIQQPHSASTVFSPPPASIPPPSSVAPASVPAVSSVKPAVENVVDSKALSIVVQLQDTVLNVHFDVAFEACPMCGCQGNIFGLDYPYITPVQPTPGKEVTYWSGLYDNKSGIRCSCAFSSIRHRFLCYNAGLFPDDAREATGIAPVVSTTVQWFNADSQKDQWLMNLVRQMSHTTALDITNAQELKVEVDDRKSRFTTSEIEKLEFLAAMRKAFEGGAVNADLLHPWTVEVELKPAKESEWIGQRDDVEAIVNQVKEDIMRGKVLDDYGSMTWKQLSSKLSRKADVSPSRYMAEPIPYILAGVEKEHAHRIPKEQKDQQLAKLEKERLRGEQIFPISISPTAIRYWDRLQLLPYSEPKNIMYIGVVPDDANIERKTRTFLECLSITYENCQLGRHIKFASDELQEGIVRLMNPKVRTKDNRIQCYVESFEQQMMRLLRDNDAVFEKRTFHLAAAKKPPQPQNDQPPAAASPFASALQPSPGNHDMPSIMDVNGMPQMQAPQPKVLNIIEDTYNPEEELELLPHVVVIYVINPFSFGSHKREPQHNRDSTVALLNAFNEVVYNLRPHRRIQLQLQLIDIHKILNLSADLADADGSQPLVSDYIREMAFGIYQQSRQLLAEHASDLVLKSMTAFGLRTRLEAQMPRELREHIYTLPSNPFILSRPSTVNVGSKDEKLAIQNSDEKVMFVTYCLLGQDWLLVAVTDGRGSMVDNGMINLTTRSPNARYTQAKTQILDAMGRLWQYIMGILSQDVKNWRVVINRLGRIGHGELKAWGHLLSKSNLQRYCNTLKDKCKSCNGVARDSPLILSACLVSLEPEAFFRVLPSATKKSPDGVSSTHIMVFPNTSNIQTDPHHNDNDRGIDFDSMDFLEGNVDEDVTEDLISGIGLSDDGQKALGRHQRTDFFNADASDVFINNQPLATGYYISTAPAADLPDWFWSSCRSARSRSPVHLRSSLHLTATNSQSEELTMKQSTECTHPLEASATEDVLRFVLESYNALSWLDINLSTGDRRSCLPNHIQVLLRHYHNLSKVMSPS</sequence>
<feature type="compositionally biased region" description="Pro residues" evidence="10">
    <location>
        <begin position="914"/>
        <end position="925"/>
    </location>
</feature>
<evidence type="ECO:0000259" key="11">
    <source>
        <dbReference type="Pfam" id="PF06333"/>
    </source>
</evidence>
<keyword evidence="15" id="KW-1185">Reference proteome</keyword>
<feature type="region of interest" description="Disordered" evidence="10">
    <location>
        <begin position="880"/>
        <end position="927"/>
    </location>
</feature>
<evidence type="ECO:0000259" key="12">
    <source>
        <dbReference type="Pfam" id="PF11597"/>
    </source>
</evidence>
<feature type="compositionally biased region" description="Polar residues" evidence="10">
    <location>
        <begin position="903"/>
        <end position="913"/>
    </location>
</feature>
<comment type="function">
    <text evidence="9">Component of the Mediator complex, a coactivator involved in regulated transcription of nearly all RNA polymerase II-dependent genes. Mediator functions as a bridge to convey information from gene-specific regulatory proteins to the basal RNA polymerase II transcription machinery. Mediator is recruited to promoters by direct interactions with regulatory proteins and serves as a scaffold for the assembly of a functional preinitiation complex with RNA polymerase II and the general transcription factors.</text>
</comment>
<feature type="region of interest" description="Disordered" evidence="10">
    <location>
        <begin position="1354"/>
        <end position="1388"/>
    </location>
</feature>
<evidence type="ECO:0000313" key="15">
    <source>
        <dbReference type="Proteomes" id="UP001175271"/>
    </source>
</evidence>
<organism evidence="14 15">
    <name type="scientific">Steinernema hermaphroditum</name>
    <dbReference type="NCBI Taxonomy" id="289476"/>
    <lineage>
        <taxon>Eukaryota</taxon>
        <taxon>Metazoa</taxon>
        <taxon>Ecdysozoa</taxon>
        <taxon>Nematoda</taxon>
        <taxon>Chromadorea</taxon>
        <taxon>Rhabditida</taxon>
        <taxon>Tylenchina</taxon>
        <taxon>Panagrolaimomorpha</taxon>
        <taxon>Strongyloidoidea</taxon>
        <taxon>Steinernematidae</taxon>
        <taxon>Steinernema</taxon>
    </lineage>
</organism>
<feature type="compositionally biased region" description="Low complexity" evidence="10">
    <location>
        <begin position="891"/>
        <end position="902"/>
    </location>
</feature>
<dbReference type="InterPro" id="IPR041285">
    <property type="entry name" value="MID_MedPIWI"/>
</dbReference>
<dbReference type="Pfam" id="PF06333">
    <property type="entry name" value="Med13_C"/>
    <property type="match status" value="1"/>
</dbReference>
<feature type="region of interest" description="Disordered" evidence="10">
    <location>
        <begin position="564"/>
        <end position="619"/>
    </location>
</feature>
<feature type="domain" description="Mediator complex subunit Med13 N-terminal" evidence="12">
    <location>
        <begin position="11"/>
        <end position="220"/>
    </location>
</feature>
<dbReference type="PANTHER" id="PTHR48249">
    <property type="entry name" value="MEDIATOR OF RNA POLYMERASE II TRANSCRIPTION SUBUNIT 13"/>
    <property type="match status" value="1"/>
</dbReference>